<name>A0AAN7ZY65_9SACH</name>
<dbReference type="EMBL" id="JAWIZZ010000040">
    <property type="protein sequence ID" value="KAK5780571.1"/>
    <property type="molecule type" value="Genomic_DNA"/>
</dbReference>
<proteinExistence type="predicted"/>
<comment type="caution">
    <text evidence="1">The sequence shown here is derived from an EMBL/GenBank/DDBJ whole genome shotgun (WGS) entry which is preliminary data.</text>
</comment>
<accession>A0AAN7ZY65</accession>
<dbReference type="AlphaFoldDB" id="A0AAN7ZY65"/>
<dbReference type="Pfam" id="PF08578">
    <property type="entry name" value="DUF1765"/>
    <property type="match status" value="1"/>
</dbReference>
<sequence length="780" mass="93395">MYGCNNRNPPPEDEILLLQKNSDINKEAYLFHLLNQFIISFNNRNKSDISDLITHDSKLQHLLRYGLLKYLREWDDVSSSTIYNNITTTLRQVLYHWWMEILNNLKYEHRNNHSLKLDISLLTTLMECLNRIMNLLIYVPLSVAPNTEGHKKNFNDNDMGDELTNYCKHLLLTCHYITYQLDQNSKSNFTYPYLKQFNDLLYDQLGLINALAFIYFPDNFNYNLFVINLLTDGKFKIISNHNDPLLPWRKKSFKRIRNFPQRKRRISAAITDNKTNINNISCFRIIISYLQEEKTFQSFTYHYWRLIFLIYKHNRGYIDKNSYGGSNTNGSFLEMVNSSEIIIYYTVHRFFVQDIDRFKKITKQMNNNKNNNNNNIQFNKFINYLNSNKSINAFLEKKFQMLILWKHPLNKLFLQFQDIELVYSLLLYYDQKQLEGLKRISLYETQLTNLIFNKFLSVLILDIYRCNELINWHSWNQIIINCINTRSFENQINILKFIFNIWEYLPKENQTMILKHIIAMNNEMLLNFQHSHVNIIIIKLIIFKMLPFGTNKNSLISYLLSLEKNYNHLAKNQKKAVNWNHHNYRHPDSLLLFDNNRKYVLTHKKVPINEDFKNSYIVIDKEFNDSTRSKEQSEDLDDEEVPQYTARNESSKQKLIAIFKNIIMPYNNQQYDTNHYNNIWGNVNSKVNDQLDNNSNQMNVESNKILTFDLSVYKINNDIVIPKDRLPILSNTKLYNNNSDRNNEILLTNLHNFIKTFNLTMIEYYDFTSLYNENDIRIEI</sequence>
<keyword evidence="2" id="KW-1185">Reference proteome</keyword>
<protein>
    <submittedName>
        <fullName evidence="1">Uncharacterized protein</fullName>
    </submittedName>
</protein>
<organism evidence="1 2">
    <name type="scientific">Arxiozyma heterogenica</name>
    <dbReference type="NCBI Taxonomy" id="278026"/>
    <lineage>
        <taxon>Eukaryota</taxon>
        <taxon>Fungi</taxon>
        <taxon>Dikarya</taxon>
        <taxon>Ascomycota</taxon>
        <taxon>Saccharomycotina</taxon>
        <taxon>Saccharomycetes</taxon>
        <taxon>Saccharomycetales</taxon>
        <taxon>Saccharomycetaceae</taxon>
        <taxon>Arxiozyma</taxon>
    </lineage>
</organism>
<reference evidence="2" key="1">
    <citation type="submission" date="2023-07" db="EMBL/GenBank/DDBJ databases">
        <title>A draft genome of Kazachstania heterogenica Y-27499.</title>
        <authorList>
            <person name="Donic C."/>
            <person name="Kralova J.S."/>
            <person name="Fidel L."/>
            <person name="Ben-Dor S."/>
            <person name="Jung S."/>
        </authorList>
    </citation>
    <scope>NUCLEOTIDE SEQUENCE [LARGE SCALE GENOMIC DNA]</scope>
    <source>
        <strain evidence="2">Y27499</strain>
    </source>
</reference>
<evidence type="ECO:0000313" key="1">
    <source>
        <dbReference type="EMBL" id="KAK5780571.1"/>
    </source>
</evidence>
<evidence type="ECO:0000313" key="2">
    <source>
        <dbReference type="Proteomes" id="UP001306508"/>
    </source>
</evidence>
<dbReference type="Proteomes" id="UP001306508">
    <property type="component" value="Unassembled WGS sequence"/>
</dbReference>
<gene>
    <name evidence="1" type="ORF">RI543_001693</name>
</gene>
<dbReference type="InterPro" id="IPR013887">
    <property type="entry name" value="UPF0592"/>
</dbReference>